<accession>A0ABT6PWM6</accession>
<feature type="domain" description="DUF5710" evidence="2">
    <location>
        <begin position="4"/>
        <end position="44"/>
    </location>
</feature>
<sequence>MAQKNWLDVPFSEKDEAKALGARWDPSAKRWYAPKPGMTELQKWAALPEVPDLLPGEDRAFGEGLFVDLVPSSCWFTNVRSCVAKRDWERLRRMITRRAGQRCEICGRGEDRERRRWLEAHERWHYDDHTRTQSLRRLICLCTDCHTTTHFGFAQVRGIDAQALAHLREVTGMSARHADEHIDAAFALWRHRSKYTWSLNLSMLTDAGITVAPPPSADERPSHAERGLDQR</sequence>
<proteinExistence type="predicted"/>
<gene>
    <name evidence="3" type="ORF">QFW96_26955</name>
</gene>
<name>A0ABT6PWM6_9PSEU</name>
<comment type="caution">
    <text evidence="3">The sequence shown here is derived from an EMBL/GenBank/DDBJ whole genome shotgun (WGS) entry which is preliminary data.</text>
</comment>
<dbReference type="RefSeq" id="WP_281458545.1">
    <property type="nucleotide sequence ID" value="NZ_JASAOF010000027.1"/>
</dbReference>
<feature type="region of interest" description="Disordered" evidence="1">
    <location>
        <begin position="211"/>
        <end position="231"/>
    </location>
</feature>
<reference evidence="3 4" key="1">
    <citation type="submission" date="2023-04" db="EMBL/GenBank/DDBJ databases">
        <title>Draft genome sequence of Saccharopolyspora sp. TS4A08 isolated from sweet potato rhizospheric soil.</title>
        <authorList>
            <person name="Suksaard P."/>
            <person name="Duangmal K."/>
        </authorList>
    </citation>
    <scope>NUCLEOTIDE SEQUENCE [LARGE SCALE GENOMIC DNA]</scope>
    <source>
        <strain evidence="3 4">TS4A08</strain>
    </source>
</reference>
<feature type="compositionally biased region" description="Basic and acidic residues" evidence="1">
    <location>
        <begin position="217"/>
        <end position="231"/>
    </location>
</feature>
<dbReference type="InterPro" id="IPR043764">
    <property type="entry name" value="DUF5710"/>
</dbReference>
<protein>
    <submittedName>
        <fullName evidence="3">DUF5710 domain-containing protein</fullName>
    </submittedName>
</protein>
<dbReference type="Proteomes" id="UP001237595">
    <property type="component" value="Unassembled WGS sequence"/>
</dbReference>
<evidence type="ECO:0000259" key="2">
    <source>
        <dbReference type="Pfam" id="PF18974"/>
    </source>
</evidence>
<keyword evidence="4" id="KW-1185">Reference proteome</keyword>
<evidence type="ECO:0000256" key="1">
    <source>
        <dbReference type="SAM" id="MobiDB-lite"/>
    </source>
</evidence>
<dbReference type="EMBL" id="JASAOF010000027">
    <property type="protein sequence ID" value="MDI2032287.1"/>
    <property type="molecule type" value="Genomic_DNA"/>
</dbReference>
<evidence type="ECO:0000313" key="3">
    <source>
        <dbReference type="EMBL" id="MDI2032287.1"/>
    </source>
</evidence>
<evidence type="ECO:0000313" key="4">
    <source>
        <dbReference type="Proteomes" id="UP001237595"/>
    </source>
</evidence>
<organism evidence="3 4">
    <name type="scientific">Saccharopolyspora ipomoeae</name>
    <dbReference type="NCBI Taxonomy" id="3042027"/>
    <lineage>
        <taxon>Bacteria</taxon>
        <taxon>Bacillati</taxon>
        <taxon>Actinomycetota</taxon>
        <taxon>Actinomycetes</taxon>
        <taxon>Pseudonocardiales</taxon>
        <taxon>Pseudonocardiaceae</taxon>
        <taxon>Saccharopolyspora</taxon>
    </lineage>
</organism>
<dbReference type="Pfam" id="PF18974">
    <property type="entry name" value="DUF5710"/>
    <property type="match status" value="1"/>
</dbReference>